<dbReference type="InterPro" id="IPR018913">
    <property type="entry name" value="BppU_N"/>
</dbReference>
<evidence type="ECO:0000259" key="1">
    <source>
        <dbReference type="Pfam" id="PF10651"/>
    </source>
</evidence>
<name>A0A0F9MW72_9ZZZZ</name>
<dbReference type="AlphaFoldDB" id="A0A0F9MW72"/>
<feature type="domain" description="BppU N-terminal" evidence="1">
    <location>
        <begin position="22"/>
        <end position="99"/>
    </location>
</feature>
<comment type="caution">
    <text evidence="2">The sequence shown here is derived from an EMBL/GenBank/DDBJ whole genome shotgun (WGS) entry which is preliminary data.</text>
</comment>
<gene>
    <name evidence="2" type="ORF">LCGC14_1040840</name>
</gene>
<accession>A0A0F9MW72</accession>
<reference evidence="2" key="1">
    <citation type="journal article" date="2015" name="Nature">
        <title>Complex archaea that bridge the gap between prokaryotes and eukaryotes.</title>
        <authorList>
            <person name="Spang A."/>
            <person name="Saw J.H."/>
            <person name="Jorgensen S.L."/>
            <person name="Zaremba-Niedzwiedzka K."/>
            <person name="Martijn J."/>
            <person name="Lind A.E."/>
            <person name="van Eijk R."/>
            <person name="Schleper C."/>
            <person name="Guy L."/>
            <person name="Ettema T.J."/>
        </authorList>
    </citation>
    <scope>NUCLEOTIDE SEQUENCE</scope>
</reference>
<protein>
    <recommendedName>
        <fullName evidence="1">BppU N-terminal domain-containing protein</fullName>
    </recommendedName>
</protein>
<dbReference type="Pfam" id="PF10651">
    <property type="entry name" value="BppU_N"/>
    <property type="match status" value="1"/>
</dbReference>
<organism evidence="2">
    <name type="scientific">marine sediment metagenome</name>
    <dbReference type="NCBI Taxonomy" id="412755"/>
    <lineage>
        <taxon>unclassified sequences</taxon>
        <taxon>metagenomes</taxon>
        <taxon>ecological metagenomes</taxon>
    </lineage>
</organism>
<dbReference type="EMBL" id="LAZR01004284">
    <property type="protein sequence ID" value="KKN10029.1"/>
    <property type="molecule type" value="Genomic_DNA"/>
</dbReference>
<proteinExistence type="predicted"/>
<dbReference type="Gene3D" id="2.60.40.3350">
    <property type="match status" value="1"/>
</dbReference>
<evidence type="ECO:0000313" key="2">
    <source>
        <dbReference type="EMBL" id="KKN10029.1"/>
    </source>
</evidence>
<sequence length="123" mass="13364">MADLDFHLDDRGSFDRTFVISEDARLPALIVQLFDNNVAVDLTGATVTFSMENADTGVLKVNATAAVLEDATAGKVKYEWAALDVDTPARYHGQFKVTISAKDYLIPNNDDQTLVIIVGSKVS</sequence>